<accession>A0A0K9PU21</accession>
<evidence type="ECO:0000313" key="5">
    <source>
        <dbReference type="EMBL" id="KMZ72476.1"/>
    </source>
</evidence>
<evidence type="ECO:0008006" key="7">
    <source>
        <dbReference type="Google" id="ProtNLM"/>
    </source>
</evidence>
<dbReference type="GO" id="GO:0098542">
    <property type="term" value="P:defense response to other organism"/>
    <property type="evidence" value="ECO:0007669"/>
    <property type="project" value="InterPro"/>
</dbReference>
<feature type="compositionally biased region" description="Polar residues" evidence="3">
    <location>
        <begin position="29"/>
        <end position="42"/>
    </location>
</feature>
<feature type="transmembrane region" description="Helical" evidence="4">
    <location>
        <begin position="98"/>
        <end position="123"/>
    </location>
</feature>
<comment type="subcellular location">
    <subcellularLocation>
        <location evidence="1">Membrane</location>
    </subcellularLocation>
</comment>
<reference evidence="6" key="1">
    <citation type="journal article" date="2016" name="Nature">
        <title>The genome of the seagrass Zostera marina reveals angiosperm adaptation to the sea.</title>
        <authorList>
            <person name="Olsen J.L."/>
            <person name="Rouze P."/>
            <person name="Verhelst B."/>
            <person name="Lin Y.-C."/>
            <person name="Bayer T."/>
            <person name="Collen J."/>
            <person name="Dattolo E."/>
            <person name="De Paoli E."/>
            <person name="Dittami S."/>
            <person name="Maumus F."/>
            <person name="Michel G."/>
            <person name="Kersting A."/>
            <person name="Lauritano C."/>
            <person name="Lohaus R."/>
            <person name="Toepel M."/>
            <person name="Tonon T."/>
            <person name="Vanneste K."/>
            <person name="Amirebrahimi M."/>
            <person name="Brakel J."/>
            <person name="Bostroem C."/>
            <person name="Chovatia M."/>
            <person name="Grimwood J."/>
            <person name="Jenkins J.W."/>
            <person name="Jueterbock A."/>
            <person name="Mraz A."/>
            <person name="Stam W.T."/>
            <person name="Tice H."/>
            <person name="Bornberg-Bauer E."/>
            <person name="Green P.J."/>
            <person name="Pearson G.A."/>
            <person name="Procaccini G."/>
            <person name="Duarte C.M."/>
            <person name="Schmutz J."/>
            <person name="Reusch T.B.H."/>
            <person name="Van de Peer Y."/>
        </authorList>
    </citation>
    <scope>NUCLEOTIDE SEQUENCE [LARGE SCALE GENOMIC DNA]</scope>
    <source>
        <strain evidence="6">cv. Finnish</strain>
    </source>
</reference>
<dbReference type="AlphaFoldDB" id="A0A0K9PU21"/>
<dbReference type="PANTHER" id="PTHR31234:SF2">
    <property type="entry name" value="OS05G0199100 PROTEIN"/>
    <property type="match status" value="1"/>
</dbReference>
<keyword evidence="6" id="KW-1185">Reference proteome</keyword>
<protein>
    <recommendedName>
        <fullName evidence="7">Late embryogenesis abundant protein LEA-2 subgroup domain-containing protein</fullName>
    </recommendedName>
</protein>
<dbReference type="OrthoDB" id="777167at2759"/>
<sequence length="289" mass="32072">MSKLPPISETKPNNGGGISQPSAPLPKLPTTSTGNQSQQPSSSKDRTFGIPPPPSGLPPSRDRTFVPRKNPPEYNNRRNPRRRQKTSSSSSSGCCRCFLWSTLILFILVLLFAASIGMFFAIYHPKDTKFSVTDIRLSKFELSPNDQLLSSLTLNISTRNPSESKFHYIYGKVSVSIFSSDDIFIGNGHLPAYDHAGGKTLTLSAKIKNDGKVLDAAKAESFRKTAILNTVIHMDTKAGLKADSLKINYVKIRVVCKDVMLPTRRKLPATVIPIEAKCETKIKFWKWYL</sequence>
<evidence type="ECO:0000256" key="2">
    <source>
        <dbReference type="ARBA" id="ARBA00023136"/>
    </source>
</evidence>
<dbReference type="Proteomes" id="UP000036987">
    <property type="component" value="Unassembled WGS sequence"/>
</dbReference>
<evidence type="ECO:0000256" key="3">
    <source>
        <dbReference type="SAM" id="MobiDB-lite"/>
    </source>
</evidence>
<dbReference type="GO" id="GO:0016020">
    <property type="term" value="C:membrane"/>
    <property type="evidence" value="ECO:0007669"/>
    <property type="project" value="UniProtKB-SubCell"/>
</dbReference>
<evidence type="ECO:0000256" key="1">
    <source>
        <dbReference type="ARBA" id="ARBA00004370"/>
    </source>
</evidence>
<dbReference type="InterPro" id="IPR044839">
    <property type="entry name" value="NDR1-like"/>
</dbReference>
<keyword evidence="4" id="KW-1133">Transmembrane helix</keyword>
<comment type="caution">
    <text evidence="5">The sequence shown here is derived from an EMBL/GenBank/DDBJ whole genome shotgun (WGS) entry which is preliminary data.</text>
</comment>
<dbReference type="PANTHER" id="PTHR31234">
    <property type="entry name" value="LATE EMBRYOGENESIS ABUNDANT (LEA) HYDROXYPROLINE-RICH GLYCOPROTEIN FAMILY"/>
    <property type="match status" value="1"/>
</dbReference>
<proteinExistence type="predicted"/>
<dbReference type="OMA" id="CARDEDK"/>
<feature type="region of interest" description="Disordered" evidence="3">
    <location>
        <begin position="1"/>
        <end position="93"/>
    </location>
</feature>
<evidence type="ECO:0000313" key="6">
    <source>
        <dbReference type="Proteomes" id="UP000036987"/>
    </source>
</evidence>
<evidence type="ECO:0000256" key="4">
    <source>
        <dbReference type="SAM" id="Phobius"/>
    </source>
</evidence>
<name>A0A0K9PU21_ZOSMR</name>
<organism evidence="5 6">
    <name type="scientific">Zostera marina</name>
    <name type="common">Eelgrass</name>
    <dbReference type="NCBI Taxonomy" id="29655"/>
    <lineage>
        <taxon>Eukaryota</taxon>
        <taxon>Viridiplantae</taxon>
        <taxon>Streptophyta</taxon>
        <taxon>Embryophyta</taxon>
        <taxon>Tracheophyta</taxon>
        <taxon>Spermatophyta</taxon>
        <taxon>Magnoliopsida</taxon>
        <taxon>Liliopsida</taxon>
        <taxon>Zosteraceae</taxon>
        <taxon>Zostera</taxon>
    </lineage>
</organism>
<dbReference type="EMBL" id="LFYR01000626">
    <property type="protein sequence ID" value="KMZ72476.1"/>
    <property type="molecule type" value="Genomic_DNA"/>
</dbReference>
<keyword evidence="2 4" id="KW-0472">Membrane</keyword>
<gene>
    <name evidence="5" type="ORF">ZOSMA_163G00210</name>
</gene>
<keyword evidence="4" id="KW-0812">Transmembrane</keyword>